<name>A0A6A5T2E2_9PLEO</name>
<dbReference type="Proteomes" id="UP000800038">
    <property type="component" value="Unassembled WGS sequence"/>
</dbReference>
<protein>
    <submittedName>
        <fullName evidence="1">Uncharacterized protein</fullName>
    </submittedName>
</protein>
<organism evidence="1 2">
    <name type="scientific">Clathrospora elynae</name>
    <dbReference type="NCBI Taxonomy" id="706981"/>
    <lineage>
        <taxon>Eukaryota</taxon>
        <taxon>Fungi</taxon>
        <taxon>Dikarya</taxon>
        <taxon>Ascomycota</taxon>
        <taxon>Pezizomycotina</taxon>
        <taxon>Dothideomycetes</taxon>
        <taxon>Pleosporomycetidae</taxon>
        <taxon>Pleosporales</taxon>
        <taxon>Diademaceae</taxon>
        <taxon>Clathrospora</taxon>
    </lineage>
</organism>
<dbReference type="AlphaFoldDB" id="A0A6A5T2E2"/>
<keyword evidence="2" id="KW-1185">Reference proteome</keyword>
<accession>A0A6A5T2E2</accession>
<reference evidence="1" key="1">
    <citation type="journal article" date="2020" name="Stud. Mycol.">
        <title>101 Dothideomycetes genomes: a test case for predicting lifestyles and emergence of pathogens.</title>
        <authorList>
            <person name="Haridas S."/>
            <person name="Albert R."/>
            <person name="Binder M."/>
            <person name="Bloem J."/>
            <person name="Labutti K."/>
            <person name="Salamov A."/>
            <person name="Andreopoulos B."/>
            <person name="Baker S."/>
            <person name="Barry K."/>
            <person name="Bills G."/>
            <person name="Bluhm B."/>
            <person name="Cannon C."/>
            <person name="Castanera R."/>
            <person name="Culley D."/>
            <person name="Daum C."/>
            <person name="Ezra D."/>
            <person name="Gonzalez J."/>
            <person name="Henrissat B."/>
            <person name="Kuo A."/>
            <person name="Liang C."/>
            <person name="Lipzen A."/>
            <person name="Lutzoni F."/>
            <person name="Magnuson J."/>
            <person name="Mondo S."/>
            <person name="Nolan M."/>
            <person name="Ohm R."/>
            <person name="Pangilinan J."/>
            <person name="Park H.-J."/>
            <person name="Ramirez L."/>
            <person name="Alfaro M."/>
            <person name="Sun H."/>
            <person name="Tritt A."/>
            <person name="Yoshinaga Y."/>
            <person name="Zwiers L.-H."/>
            <person name="Turgeon B."/>
            <person name="Goodwin S."/>
            <person name="Spatafora J."/>
            <person name="Crous P."/>
            <person name="Grigoriev I."/>
        </authorList>
    </citation>
    <scope>NUCLEOTIDE SEQUENCE</scope>
    <source>
        <strain evidence="1">CBS 161.51</strain>
    </source>
</reference>
<proteinExistence type="predicted"/>
<gene>
    <name evidence="1" type="ORF">EJ02DRAFT_146466</name>
</gene>
<evidence type="ECO:0000313" key="2">
    <source>
        <dbReference type="Proteomes" id="UP000800038"/>
    </source>
</evidence>
<dbReference type="EMBL" id="ML976027">
    <property type="protein sequence ID" value="KAF1943267.1"/>
    <property type="molecule type" value="Genomic_DNA"/>
</dbReference>
<sequence length="95" mass="11455">MRLHRLDTVRHPYAVPYHFPETFVVAMKDVLECKSAFITFDASEELLWDFEAMLQACSHWTPEMCYHEWKALLWKEVALSEGGRLRFEREYWAQE</sequence>
<evidence type="ECO:0000313" key="1">
    <source>
        <dbReference type="EMBL" id="KAF1943267.1"/>
    </source>
</evidence>